<proteinExistence type="predicted"/>
<dbReference type="Pfam" id="PF10604">
    <property type="entry name" value="Polyketide_cyc2"/>
    <property type="match status" value="1"/>
</dbReference>
<dbReference type="InterPro" id="IPR019587">
    <property type="entry name" value="Polyketide_cyclase/dehydratase"/>
</dbReference>
<dbReference type="HOGENOM" id="CLU_141027_0_0_11"/>
<reference key="2">
    <citation type="submission" date="2011-02" db="EMBL/GenBank/DDBJ databases">
        <title>Genome sequence of Microbacterium testaceum StLB037.</title>
        <authorList>
            <person name="Morohoshi T."/>
            <person name="Wang W.Z."/>
            <person name="Someya N."/>
            <person name="Ikeda T."/>
        </authorList>
    </citation>
    <scope>NUCLEOTIDE SEQUENCE</scope>
    <source>
        <strain>StLB037</strain>
    </source>
</reference>
<dbReference type="Proteomes" id="UP000008975">
    <property type="component" value="Chromosome"/>
</dbReference>
<dbReference type="SUPFAM" id="SSF55961">
    <property type="entry name" value="Bet v1-like"/>
    <property type="match status" value="1"/>
</dbReference>
<dbReference type="InterPro" id="IPR023393">
    <property type="entry name" value="START-like_dom_sf"/>
</dbReference>
<protein>
    <recommendedName>
        <fullName evidence="3">Polyketide cyclase</fullName>
    </recommendedName>
</protein>
<organism evidence="1 2">
    <name type="scientific">Microbacterium testaceum (strain StLB037)</name>
    <dbReference type="NCBI Taxonomy" id="979556"/>
    <lineage>
        <taxon>Bacteria</taxon>
        <taxon>Bacillati</taxon>
        <taxon>Actinomycetota</taxon>
        <taxon>Actinomycetes</taxon>
        <taxon>Micrococcales</taxon>
        <taxon>Microbacteriaceae</taxon>
        <taxon>Microbacterium</taxon>
    </lineage>
</organism>
<dbReference type="eggNOG" id="ENOG5032RYZ">
    <property type="taxonomic scope" value="Bacteria"/>
</dbReference>
<name>E8N7M5_MICTS</name>
<reference evidence="1 2" key="1">
    <citation type="journal article" date="2011" name="J. Bacteriol.">
        <title>Genome sequence of Microbacterium testaceum StLB037, an N-acylhomoserine lactone-degrading bacterium isolated from potato leaves.</title>
        <authorList>
            <person name="Morohoshi T."/>
            <person name="Wang W.-Z."/>
            <person name="Someya N."/>
            <person name="Ikeda T."/>
        </authorList>
    </citation>
    <scope>NUCLEOTIDE SEQUENCE [LARGE SCALE GENOMIC DNA]</scope>
    <source>
        <strain evidence="1 2">StLB037</strain>
    </source>
</reference>
<dbReference type="EMBL" id="AP012052">
    <property type="protein sequence ID" value="BAJ74281.1"/>
    <property type="molecule type" value="Genomic_DNA"/>
</dbReference>
<dbReference type="STRING" id="979556.MTES_1317"/>
<accession>E8N7M5</accession>
<evidence type="ECO:0000313" key="1">
    <source>
        <dbReference type="EMBL" id="BAJ74281.1"/>
    </source>
</evidence>
<dbReference type="AlphaFoldDB" id="E8N7M5"/>
<dbReference type="Gene3D" id="3.30.530.20">
    <property type="match status" value="1"/>
</dbReference>
<dbReference type="KEGG" id="mts:MTES_1317"/>
<dbReference type="RefSeq" id="WP_013584406.1">
    <property type="nucleotide sequence ID" value="NC_015125.1"/>
</dbReference>
<dbReference type="OrthoDB" id="9810827at2"/>
<evidence type="ECO:0008006" key="3">
    <source>
        <dbReference type="Google" id="ProtNLM"/>
    </source>
</evidence>
<evidence type="ECO:0000313" key="2">
    <source>
        <dbReference type="Proteomes" id="UP000008975"/>
    </source>
</evidence>
<sequence>MRTLASVTRESSASPSAFYARWVDHDSWREWSPDTEWARVEGEVRRGARGILKPVGGPRTAFEISELEPDRVYTDVSRMPGARLTFRHEVEPTPGGSRLTVLVTLEGPLSWLWARTAFAGFERSVPADLDRLVALVEAVHAR</sequence>
<gene>
    <name evidence="1" type="ordered locus">MTES_1317</name>
</gene>